<organism evidence="10 11">
    <name type="scientific">Candidatus Magasanikbacteria bacterium CG10_big_fil_rev_8_21_14_0_10_40_10</name>
    <dbReference type="NCBI Taxonomy" id="1974648"/>
    <lineage>
        <taxon>Bacteria</taxon>
        <taxon>Candidatus Magasanikiibacteriota</taxon>
    </lineage>
</organism>
<evidence type="ECO:0000256" key="2">
    <source>
        <dbReference type="ARBA" id="ARBA00022679"/>
    </source>
</evidence>
<dbReference type="AlphaFoldDB" id="A0A2M6W5H1"/>
<name>A0A2M6W5H1_9BACT</name>
<dbReference type="GO" id="GO:0004798">
    <property type="term" value="F:dTMP kinase activity"/>
    <property type="evidence" value="ECO:0007669"/>
    <property type="project" value="UniProtKB-UniRule"/>
</dbReference>
<dbReference type="NCBIfam" id="TIGR00041">
    <property type="entry name" value="DTMP_kinase"/>
    <property type="match status" value="1"/>
</dbReference>
<evidence type="ECO:0000256" key="6">
    <source>
        <dbReference type="ARBA" id="ARBA00022840"/>
    </source>
</evidence>
<dbReference type="InterPro" id="IPR018094">
    <property type="entry name" value="Thymidylate_kinase"/>
</dbReference>
<dbReference type="Gene3D" id="3.40.50.300">
    <property type="entry name" value="P-loop containing nucleotide triphosphate hydrolases"/>
    <property type="match status" value="1"/>
</dbReference>
<comment type="caution">
    <text evidence="8">Lacks conserved residue(s) required for the propagation of feature annotation.</text>
</comment>
<accession>A0A2M6W5H1</accession>
<comment type="caution">
    <text evidence="10">The sequence shown here is derived from an EMBL/GenBank/DDBJ whole genome shotgun (WGS) entry which is preliminary data.</text>
</comment>
<sequence length="197" mass="22160">MGKSLLVAIEGLDNSGKSTQCARLADTLRNRNISVLRNDPASQCVHEVLADAFKKPGFSPERQTLLFAAELLEFFDAEAFTALETADAVVICDRYVYSIESYAVAQGLSGRWLRTVTSVFPKPDMTFYLDISVEEYERRIAGDTSRESPHPTVILQKVRQHYQALAHEYNFTVIDGQQPIKVISEEILKEINCLLML</sequence>
<dbReference type="GO" id="GO:0006235">
    <property type="term" value="P:dTTP biosynthetic process"/>
    <property type="evidence" value="ECO:0007669"/>
    <property type="project" value="UniProtKB-UniRule"/>
</dbReference>
<evidence type="ECO:0000313" key="11">
    <source>
        <dbReference type="Proteomes" id="UP000231183"/>
    </source>
</evidence>
<evidence type="ECO:0000313" key="10">
    <source>
        <dbReference type="EMBL" id="PIT87980.1"/>
    </source>
</evidence>
<dbReference type="EMBL" id="PFBX01000001">
    <property type="protein sequence ID" value="PIT87980.1"/>
    <property type="molecule type" value="Genomic_DNA"/>
</dbReference>
<evidence type="ECO:0000259" key="9">
    <source>
        <dbReference type="Pfam" id="PF02223"/>
    </source>
</evidence>
<protein>
    <recommendedName>
        <fullName evidence="8">Thymidylate kinase</fullName>
        <ecNumber evidence="8">2.7.4.9</ecNumber>
    </recommendedName>
    <alternativeName>
        <fullName evidence="8">dTMP kinase</fullName>
    </alternativeName>
</protein>
<evidence type="ECO:0000256" key="4">
    <source>
        <dbReference type="ARBA" id="ARBA00022741"/>
    </source>
</evidence>
<comment type="catalytic activity">
    <reaction evidence="7 8">
        <text>dTMP + ATP = dTDP + ADP</text>
        <dbReference type="Rhea" id="RHEA:13517"/>
        <dbReference type="ChEBI" id="CHEBI:30616"/>
        <dbReference type="ChEBI" id="CHEBI:58369"/>
        <dbReference type="ChEBI" id="CHEBI:63528"/>
        <dbReference type="ChEBI" id="CHEBI:456216"/>
        <dbReference type="EC" id="2.7.4.9"/>
    </reaction>
</comment>
<comment type="similarity">
    <text evidence="1 8">Belongs to the thymidylate kinase family.</text>
</comment>
<dbReference type="InterPro" id="IPR039430">
    <property type="entry name" value="Thymidylate_kin-like_dom"/>
</dbReference>
<dbReference type="Pfam" id="PF02223">
    <property type="entry name" value="Thymidylate_kin"/>
    <property type="match status" value="1"/>
</dbReference>
<keyword evidence="4 8" id="KW-0547">Nucleotide-binding</keyword>
<dbReference type="SUPFAM" id="SSF52540">
    <property type="entry name" value="P-loop containing nucleoside triphosphate hydrolases"/>
    <property type="match status" value="1"/>
</dbReference>
<evidence type="ECO:0000256" key="1">
    <source>
        <dbReference type="ARBA" id="ARBA00009776"/>
    </source>
</evidence>
<keyword evidence="2 8" id="KW-0808">Transferase</keyword>
<dbReference type="PANTHER" id="PTHR10344">
    <property type="entry name" value="THYMIDYLATE KINASE"/>
    <property type="match status" value="1"/>
</dbReference>
<evidence type="ECO:0000256" key="3">
    <source>
        <dbReference type="ARBA" id="ARBA00022727"/>
    </source>
</evidence>
<comment type="function">
    <text evidence="8">Phosphorylation of dTMP to form dTDP in both de novo and salvage pathways of dTTP synthesis.</text>
</comment>
<proteinExistence type="inferred from homology"/>
<reference evidence="11" key="1">
    <citation type="submission" date="2017-09" db="EMBL/GenBank/DDBJ databases">
        <title>Depth-based differentiation of microbial function through sediment-hosted aquifers and enrichment of novel symbionts in the deep terrestrial subsurface.</title>
        <authorList>
            <person name="Probst A.J."/>
            <person name="Ladd B."/>
            <person name="Jarett J.K."/>
            <person name="Geller-Mcgrath D.E."/>
            <person name="Sieber C.M.K."/>
            <person name="Emerson J.B."/>
            <person name="Anantharaman K."/>
            <person name="Thomas B.C."/>
            <person name="Malmstrom R."/>
            <person name="Stieglmeier M."/>
            <person name="Klingl A."/>
            <person name="Woyke T."/>
            <person name="Ryan C.M."/>
            <person name="Banfield J.F."/>
        </authorList>
    </citation>
    <scope>NUCLEOTIDE SEQUENCE [LARGE SCALE GENOMIC DNA]</scope>
</reference>
<dbReference type="InterPro" id="IPR027417">
    <property type="entry name" value="P-loop_NTPase"/>
</dbReference>
<dbReference type="GO" id="GO:0006233">
    <property type="term" value="P:dTDP biosynthetic process"/>
    <property type="evidence" value="ECO:0007669"/>
    <property type="project" value="InterPro"/>
</dbReference>
<keyword evidence="3 8" id="KW-0545">Nucleotide biosynthesis</keyword>
<dbReference type="PANTHER" id="PTHR10344:SF4">
    <property type="entry name" value="UMP-CMP KINASE 2, MITOCHONDRIAL"/>
    <property type="match status" value="1"/>
</dbReference>
<dbReference type="GO" id="GO:0006227">
    <property type="term" value="P:dUDP biosynthetic process"/>
    <property type="evidence" value="ECO:0007669"/>
    <property type="project" value="TreeGrafter"/>
</dbReference>
<dbReference type="GO" id="GO:0005524">
    <property type="term" value="F:ATP binding"/>
    <property type="evidence" value="ECO:0007669"/>
    <property type="project" value="UniProtKB-UniRule"/>
</dbReference>
<feature type="domain" description="Thymidylate kinase-like" evidence="9">
    <location>
        <begin position="9"/>
        <end position="187"/>
    </location>
</feature>
<gene>
    <name evidence="8 10" type="primary">tmk</name>
    <name evidence="10" type="ORF">COU31_00015</name>
</gene>
<keyword evidence="5 8" id="KW-0418">Kinase</keyword>
<evidence type="ECO:0000256" key="5">
    <source>
        <dbReference type="ARBA" id="ARBA00022777"/>
    </source>
</evidence>
<evidence type="ECO:0000256" key="8">
    <source>
        <dbReference type="HAMAP-Rule" id="MF_00165"/>
    </source>
</evidence>
<keyword evidence="6 8" id="KW-0067">ATP-binding</keyword>
<evidence type="ECO:0000256" key="7">
    <source>
        <dbReference type="ARBA" id="ARBA00048743"/>
    </source>
</evidence>
<dbReference type="HAMAP" id="MF_00165">
    <property type="entry name" value="Thymidylate_kinase"/>
    <property type="match status" value="1"/>
</dbReference>
<dbReference type="GO" id="GO:0005737">
    <property type="term" value="C:cytoplasm"/>
    <property type="evidence" value="ECO:0007669"/>
    <property type="project" value="TreeGrafter"/>
</dbReference>
<dbReference type="EC" id="2.7.4.9" evidence="8"/>
<dbReference type="Proteomes" id="UP000231183">
    <property type="component" value="Unassembled WGS sequence"/>
</dbReference>
<dbReference type="CDD" id="cd01672">
    <property type="entry name" value="TMPK"/>
    <property type="match status" value="1"/>
</dbReference>